<comment type="caution">
    <text evidence="2">The sequence shown here is derived from an EMBL/GenBank/DDBJ whole genome shotgun (WGS) entry which is preliminary data.</text>
</comment>
<accession>A0A9X9X9T0</accession>
<gene>
    <name evidence="2" type="ORF">GXW74_08205</name>
</gene>
<keyword evidence="3" id="KW-1185">Reference proteome</keyword>
<proteinExistence type="predicted"/>
<sequence>MIAQPAEVAPWVRRFRSVRRLPAYVRDGRGIERGQHLAIGFWKRGMNETEHHDRHDDDRDAACQDAAKGTPEC</sequence>
<evidence type="ECO:0000313" key="3">
    <source>
        <dbReference type="Proteomes" id="UP001138709"/>
    </source>
</evidence>
<reference evidence="2" key="2">
    <citation type="journal article" date="2021" name="Syst. Appl. Microbiol.">
        <title>Roseomonas hellenica sp. nov., isolated from roots of wild-growing Alkanna tinctoria.</title>
        <authorList>
            <person name="Rat A."/>
            <person name="Naranjo H.D."/>
            <person name="Lebbe L."/>
            <person name="Cnockaert M."/>
            <person name="Krigas N."/>
            <person name="Grigoriadou K."/>
            <person name="Maloupa E."/>
            <person name="Willems A."/>
        </authorList>
    </citation>
    <scope>NUCLEOTIDE SEQUENCE</scope>
    <source>
        <strain evidence="2">LMG 31228</strain>
    </source>
</reference>
<protein>
    <submittedName>
        <fullName evidence="2">Siderophore-interacting protein</fullName>
    </submittedName>
</protein>
<dbReference type="Gene3D" id="3.40.50.80">
    <property type="entry name" value="Nucleotide-binding domain of ferredoxin-NADP reductase (FNR) module"/>
    <property type="match status" value="1"/>
</dbReference>
<dbReference type="Proteomes" id="UP001138709">
    <property type="component" value="Unassembled WGS sequence"/>
</dbReference>
<feature type="region of interest" description="Disordered" evidence="1">
    <location>
        <begin position="49"/>
        <end position="73"/>
    </location>
</feature>
<feature type="compositionally biased region" description="Basic and acidic residues" evidence="1">
    <location>
        <begin position="49"/>
        <end position="62"/>
    </location>
</feature>
<reference evidence="2" key="1">
    <citation type="submission" date="2020-01" db="EMBL/GenBank/DDBJ databases">
        <authorList>
            <person name="Rat A."/>
        </authorList>
    </citation>
    <scope>NUCLEOTIDE SEQUENCE</scope>
    <source>
        <strain evidence="2">LMG 31228</strain>
    </source>
</reference>
<evidence type="ECO:0000256" key="1">
    <source>
        <dbReference type="SAM" id="MobiDB-lite"/>
    </source>
</evidence>
<dbReference type="EMBL" id="JAAEDL010000006">
    <property type="protein sequence ID" value="MBR0680466.1"/>
    <property type="molecule type" value="Genomic_DNA"/>
</dbReference>
<organism evidence="2 3">
    <name type="scientific">Neoroseomonas eburnea</name>
    <dbReference type="NCBI Taxonomy" id="1346889"/>
    <lineage>
        <taxon>Bacteria</taxon>
        <taxon>Pseudomonadati</taxon>
        <taxon>Pseudomonadota</taxon>
        <taxon>Alphaproteobacteria</taxon>
        <taxon>Acetobacterales</taxon>
        <taxon>Acetobacteraceae</taxon>
        <taxon>Neoroseomonas</taxon>
    </lineage>
</organism>
<evidence type="ECO:0000313" key="2">
    <source>
        <dbReference type="EMBL" id="MBR0680466.1"/>
    </source>
</evidence>
<name>A0A9X9X9T0_9PROT</name>
<dbReference type="InterPro" id="IPR039261">
    <property type="entry name" value="FNR_nucleotide-bd"/>
</dbReference>
<dbReference type="RefSeq" id="WP_211845991.1">
    <property type="nucleotide sequence ID" value="NZ_JAAEDL010000006.1"/>
</dbReference>
<dbReference type="AlphaFoldDB" id="A0A9X9X9T0"/>